<dbReference type="GeneID" id="98171047"/>
<sequence length="383" mass="42279">MLEIPSVPQVRQERTQGRFQNGEWYCDCDPPCKSVLLQVQKDNENKGKWFRKCAKPHGRQCTFWMWEHVAEALEKKAREKEAQKSNAASTEAHSSTYPLYSRLASTVESEPLLSPDVGMTPVPRQRIFRGIPRMAGAGTRGGGLGGGWDSEEDSDVTEQGASGFGMGRLQSAFFQNPAPATPTPNRNRPAPGNVGAGASFGNLSGVTVVLDDSEQDEVMEVPGRTQRPAQAQRAEAPVTPTRAARIGADGLPTPQPSRNTLLIASESRSKKRKVAPGMSIPSPRTPTRTRNALGVWEESAVDNSQDDQERDWHLLAEEVRVIREDLRLVRERRRMDREKIQGLKQELRMQSMKMAELEALVISLQTSKSTGGHQTPFQDAADG</sequence>
<dbReference type="Proteomes" id="UP001628179">
    <property type="component" value="Unassembled WGS sequence"/>
</dbReference>
<dbReference type="EMBL" id="BAAFSV010000001">
    <property type="protein sequence ID" value="GAB1310092.1"/>
    <property type="molecule type" value="Genomic_DNA"/>
</dbReference>
<feature type="region of interest" description="Disordered" evidence="5">
    <location>
        <begin position="220"/>
        <end position="240"/>
    </location>
</feature>
<evidence type="ECO:0000259" key="6">
    <source>
        <dbReference type="PROSITE" id="PS51999"/>
    </source>
</evidence>
<reference evidence="7 8" key="1">
    <citation type="submission" date="2024-09" db="EMBL/GenBank/DDBJ databases">
        <title>Itraconazole resistance in Madurella fahalii resulting from another homologue of gene encoding cytochrome P450 14-alpha sterol demethylase (CYP51).</title>
        <authorList>
            <person name="Yoshioka I."/>
            <person name="Fahal A.H."/>
            <person name="Kaneko S."/>
            <person name="Yaguchi T."/>
        </authorList>
    </citation>
    <scope>NUCLEOTIDE SEQUENCE [LARGE SCALE GENOMIC DNA]</scope>
    <source>
        <strain evidence="7 8">IFM 68171</strain>
    </source>
</reference>
<dbReference type="RefSeq" id="XP_070911825.1">
    <property type="nucleotide sequence ID" value="XM_071055724.1"/>
</dbReference>
<feature type="region of interest" description="Disordered" evidence="5">
    <location>
        <begin position="268"/>
        <end position="289"/>
    </location>
</feature>
<evidence type="ECO:0000256" key="3">
    <source>
        <dbReference type="ARBA" id="ARBA00022833"/>
    </source>
</evidence>
<feature type="region of interest" description="Disordered" evidence="5">
    <location>
        <begin position="134"/>
        <end position="159"/>
    </location>
</feature>
<feature type="domain" description="GRF-type" evidence="6">
    <location>
        <begin position="26"/>
        <end position="70"/>
    </location>
</feature>
<feature type="compositionally biased region" description="Gly residues" evidence="5">
    <location>
        <begin position="138"/>
        <end position="148"/>
    </location>
</feature>
<proteinExistence type="predicted"/>
<evidence type="ECO:0000256" key="5">
    <source>
        <dbReference type="SAM" id="MobiDB-lite"/>
    </source>
</evidence>
<dbReference type="InterPro" id="IPR010666">
    <property type="entry name" value="Znf_GRF"/>
</dbReference>
<evidence type="ECO:0000256" key="1">
    <source>
        <dbReference type="ARBA" id="ARBA00022723"/>
    </source>
</evidence>
<keyword evidence="8" id="KW-1185">Reference proteome</keyword>
<comment type="caution">
    <text evidence="7">The sequence shown here is derived from an EMBL/GenBank/DDBJ whole genome shotgun (WGS) entry which is preliminary data.</text>
</comment>
<keyword evidence="1" id="KW-0479">Metal-binding</keyword>
<feature type="compositionally biased region" description="Low complexity" evidence="5">
    <location>
        <begin position="222"/>
        <end position="237"/>
    </location>
</feature>
<accession>A0ABQ0FX57</accession>
<dbReference type="PROSITE" id="PS51999">
    <property type="entry name" value="ZF_GRF"/>
    <property type="match status" value="1"/>
</dbReference>
<keyword evidence="3" id="KW-0862">Zinc</keyword>
<gene>
    <name evidence="7" type="ORF">MFIFM68171_00302</name>
</gene>
<protein>
    <submittedName>
        <fullName evidence="7">DNA topoisomerase 3-alpha</fullName>
    </submittedName>
</protein>
<organism evidence="7 8">
    <name type="scientific">Madurella fahalii</name>
    <dbReference type="NCBI Taxonomy" id="1157608"/>
    <lineage>
        <taxon>Eukaryota</taxon>
        <taxon>Fungi</taxon>
        <taxon>Dikarya</taxon>
        <taxon>Ascomycota</taxon>
        <taxon>Pezizomycotina</taxon>
        <taxon>Sordariomycetes</taxon>
        <taxon>Sordariomycetidae</taxon>
        <taxon>Sordariales</taxon>
        <taxon>Sordariales incertae sedis</taxon>
        <taxon>Madurella</taxon>
    </lineage>
</organism>
<evidence type="ECO:0000313" key="7">
    <source>
        <dbReference type="EMBL" id="GAB1310092.1"/>
    </source>
</evidence>
<evidence type="ECO:0000256" key="4">
    <source>
        <dbReference type="PROSITE-ProRule" id="PRU01343"/>
    </source>
</evidence>
<evidence type="ECO:0000256" key="2">
    <source>
        <dbReference type="ARBA" id="ARBA00022771"/>
    </source>
</evidence>
<keyword evidence="2 4" id="KW-0863">Zinc-finger</keyword>
<evidence type="ECO:0000313" key="8">
    <source>
        <dbReference type="Proteomes" id="UP001628179"/>
    </source>
</evidence>
<name>A0ABQ0FX57_9PEZI</name>
<feature type="region of interest" description="Disordered" evidence="5">
    <location>
        <begin position="174"/>
        <end position="199"/>
    </location>
</feature>